<keyword evidence="11" id="KW-0325">Glycoprotein</keyword>
<dbReference type="SUPFAM" id="SSF49313">
    <property type="entry name" value="Cadherin-like"/>
    <property type="match status" value="5"/>
</dbReference>
<dbReference type="FunFam" id="2.60.40.60:FF:000001">
    <property type="entry name" value="Protocadherin alpha 2"/>
    <property type="match status" value="1"/>
</dbReference>
<dbReference type="InterPro" id="IPR032455">
    <property type="entry name" value="Cadherin_C"/>
</dbReference>
<dbReference type="PROSITE" id="PS50268">
    <property type="entry name" value="CADHERIN_2"/>
    <property type="match status" value="6"/>
</dbReference>
<protein>
    <submittedName>
        <fullName evidence="17">Protocadherin gamma subfamily B, 4</fullName>
    </submittedName>
</protein>
<dbReference type="GO" id="GO:0005509">
    <property type="term" value="F:calcium ion binding"/>
    <property type="evidence" value="ECO:0007669"/>
    <property type="project" value="UniProtKB-UniRule"/>
</dbReference>
<keyword evidence="5 15" id="KW-0732">Signal</keyword>
<dbReference type="FunFam" id="2.60.40.60:FF:000004">
    <property type="entry name" value="Protocadherin 1 gamma 2"/>
    <property type="match status" value="1"/>
</dbReference>
<evidence type="ECO:0000256" key="11">
    <source>
        <dbReference type="ARBA" id="ARBA00023180"/>
    </source>
</evidence>
<feature type="domain" description="Cadherin" evidence="16">
    <location>
        <begin position="241"/>
        <end position="345"/>
    </location>
</feature>
<evidence type="ECO:0000256" key="6">
    <source>
        <dbReference type="ARBA" id="ARBA00022737"/>
    </source>
</evidence>
<feature type="region of interest" description="Disordered" evidence="13">
    <location>
        <begin position="894"/>
        <end position="945"/>
    </location>
</feature>
<name>H3CHT9_TETNG</name>
<keyword evidence="6" id="KW-0677">Repeat</keyword>
<feature type="signal peptide" evidence="15">
    <location>
        <begin position="1"/>
        <end position="31"/>
    </location>
</feature>
<evidence type="ECO:0000256" key="4">
    <source>
        <dbReference type="ARBA" id="ARBA00022692"/>
    </source>
</evidence>
<dbReference type="FunFam" id="2.60.40.60:FF:000002">
    <property type="entry name" value="Protocadherin alpha 2"/>
    <property type="match status" value="1"/>
</dbReference>
<dbReference type="Pfam" id="PF16492">
    <property type="entry name" value="Cadherin_C_2"/>
    <property type="match status" value="1"/>
</dbReference>
<evidence type="ECO:0000313" key="17">
    <source>
        <dbReference type="Ensembl" id="ENSTNIP00000007817.1"/>
    </source>
</evidence>
<dbReference type="PROSITE" id="PS00232">
    <property type="entry name" value="CADHERIN_1"/>
    <property type="match status" value="3"/>
</dbReference>
<feature type="region of interest" description="Disordered" evidence="13">
    <location>
        <begin position="781"/>
        <end position="837"/>
    </location>
</feature>
<dbReference type="PRINTS" id="PR00205">
    <property type="entry name" value="CADHERIN"/>
</dbReference>
<evidence type="ECO:0000256" key="7">
    <source>
        <dbReference type="ARBA" id="ARBA00022837"/>
    </source>
</evidence>
<feature type="domain" description="Cadherin" evidence="16">
    <location>
        <begin position="575"/>
        <end position="671"/>
    </location>
</feature>
<comment type="function">
    <text evidence="1">Potential calcium-dependent cell-adhesion protein. May be involved in the establishment and maintenance of specific neuronal connections in the brain.</text>
</comment>
<accession>H3CHT9</accession>
<dbReference type="InterPro" id="IPR013164">
    <property type="entry name" value="Cadherin_N"/>
</dbReference>
<dbReference type="GO" id="GO:0009653">
    <property type="term" value="P:anatomical structure morphogenesis"/>
    <property type="evidence" value="ECO:0007669"/>
    <property type="project" value="UniProtKB-ARBA"/>
</dbReference>
<dbReference type="InterPro" id="IPR050174">
    <property type="entry name" value="Protocadherin/Cadherin-CA"/>
</dbReference>
<dbReference type="CDD" id="cd11304">
    <property type="entry name" value="Cadherin_repeat"/>
    <property type="match status" value="6"/>
</dbReference>
<dbReference type="Ensembl" id="ENSTNIT00000007978.1">
    <property type="protein sequence ID" value="ENSTNIP00000007817.1"/>
    <property type="gene ID" value="ENSTNIG00000005148.1"/>
</dbReference>
<feature type="transmembrane region" description="Helical" evidence="14">
    <location>
        <begin position="686"/>
        <end position="708"/>
    </location>
</feature>
<dbReference type="Pfam" id="PF15974">
    <property type="entry name" value="Cadherin_tail"/>
    <property type="match status" value="1"/>
</dbReference>
<dbReference type="FunFam" id="2.60.40.60:FF:000006">
    <property type="entry name" value="Protocadherin alpha 2"/>
    <property type="match status" value="1"/>
</dbReference>
<dbReference type="GO" id="GO:0007156">
    <property type="term" value="P:homophilic cell adhesion via plasma membrane adhesion molecules"/>
    <property type="evidence" value="ECO:0007669"/>
    <property type="project" value="InterPro"/>
</dbReference>
<dbReference type="InterPro" id="IPR020894">
    <property type="entry name" value="Cadherin_CS"/>
</dbReference>
<keyword evidence="8" id="KW-0130">Cell adhesion</keyword>
<evidence type="ECO:0000256" key="3">
    <source>
        <dbReference type="ARBA" id="ARBA00022475"/>
    </source>
</evidence>
<keyword evidence="9 14" id="KW-1133">Transmembrane helix</keyword>
<dbReference type="PANTHER" id="PTHR24028:SF114">
    <property type="entry name" value="PCDH2G3 PROTEIN-RELATED"/>
    <property type="match status" value="1"/>
</dbReference>
<feature type="domain" description="Cadherin" evidence="16">
    <location>
        <begin position="137"/>
        <end position="240"/>
    </location>
</feature>
<evidence type="ECO:0000256" key="5">
    <source>
        <dbReference type="ARBA" id="ARBA00022729"/>
    </source>
</evidence>
<evidence type="ECO:0000256" key="12">
    <source>
        <dbReference type="PROSITE-ProRule" id="PRU00043"/>
    </source>
</evidence>
<dbReference type="Pfam" id="PF00028">
    <property type="entry name" value="Cadherin"/>
    <property type="match status" value="5"/>
</dbReference>
<feature type="compositionally biased region" description="Basic residues" evidence="13">
    <location>
        <begin position="935"/>
        <end position="945"/>
    </location>
</feature>
<reference evidence="17" key="3">
    <citation type="submission" date="2025-09" db="UniProtKB">
        <authorList>
            <consortium name="Ensembl"/>
        </authorList>
    </citation>
    <scope>IDENTIFICATION</scope>
</reference>
<dbReference type="InterPro" id="IPR031904">
    <property type="entry name" value="Cadherin_CBD"/>
</dbReference>
<dbReference type="FunFam" id="2.60.40.60:FF:000129">
    <property type="entry name" value="protocadherin alpha-C2 isoform X1"/>
    <property type="match status" value="1"/>
</dbReference>
<evidence type="ECO:0000256" key="2">
    <source>
        <dbReference type="ARBA" id="ARBA00004251"/>
    </source>
</evidence>
<dbReference type="Gene3D" id="2.60.40.60">
    <property type="entry name" value="Cadherins"/>
    <property type="match status" value="6"/>
</dbReference>
<proteinExistence type="predicted"/>
<keyword evidence="3" id="KW-1003">Cell membrane</keyword>
<feature type="compositionally biased region" description="Low complexity" evidence="13">
    <location>
        <begin position="900"/>
        <end position="914"/>
    </location>
</feature>
<dbReference type="FunFam" id="2.60.40.60:FF:000007">
    <property type="entry name" value="Protocadherin alpha 2"/>
    <property type="match status" value="1"/>
</dbReference>
<reference evidence="18" key="1">
    <citation type="journal article" date="2004" name="Nature">
        <title>Genome duplication in the teleost fish Tetraodon nigroviridis reveals the early vertebrate proto-karyotype.</title>
        <authorList>
            <person name="Jaillon O."/>
            <person name="Aury J.-M."/>
            <person name="Brunet F."/>
            <person name="Petit J.-L."/>
            <person name="Stange-Thomann N."/>
            <person name="Mauceli E."/>
            <person name="Bouneau L."/>
            <person name="Fischer C."/>
            <person name="Ozouf-Costaz C."/>
            <person name="Bernot A."/>
            <person name="Nicaud S."/>
            <person name="Jaffe D."/>
            <person name="Fisher S."/>
            <person name="Lutfalla G."/>
            <person name="Dossat C."/>
            <person name="Segurens B."/>
            <person name="Dasilva C."/>
            <person name="Salanoubat M."/>
            <person name="Levy M."/>
            <person name="Boudet N."/>
            <person name="Castellano S."/>
            <person name="Anthouard V."/>
            <person name="Jubin C."/>
            <person name="Castelli V."/>
            <person name="Katinka M."/>
            <person name="Vacherie B."/>
            <person name="Biemont C."/>
            <person name="Skalli Z."/>
            <person name="Cattolico L."/>
            <person name="Poulain J."/>
            <person name="De Berardinis V."/>
            <person name="Cruaud C."/>
            <person name="Duprat S."/>
            <person name="Brottier P."/>
            <person name="Coutanceau J.-P."/>
            <person name="Gouzy J."/>
            <person name="Parra G."/>
            <person name="Lardier G."/>
            <person name="Chapple C."/>
            <person name="McKernan K.J."/>
            <person name="McEwan P."/>
            <person name="Bosak S."/>
            <person name="Kellis M."/>
            <person name="Volff J.-N."/>
            <person name="Guigo R."/>
            <person name="Zody M.C."/>
            <person name="Mesirov J."/>
            <person name="Lindblad-Toh K."/>
            <person name="Birren B."/>
            <person name="Nusbaum C."/>
            <person name="Kahn D."/>
            <person name="Robinson-Rechavi M."/>
            <person name="Laudet V."/>
            <person name="Schachter V."/>
            <person name="Quetier F."/>
            <person name="Saurin W."/>
            <person name="Scarpelli C."/>
            <person name="Wincker P."/>
            <person name="Lander E.S."/>
            <person name="Weissenbach J."/>
            <person name="Roest Crollius H."/>
        </authorList>
    </citation>
    <scope>NUCLEOTIDE SEQUENCE [LARGE SCALE GENOMIC DNA]</scope>
</reference>
<feature type="domain" description="Cadherin" evidence="16">
    <location>
        <begin position="354"/>
        <end position="450"/>
    </location>
</feature>
<evidence type="ECO:0000256" key="10">
    <source>
        <dbReference type="ARBA" id="ARBA00023136"/>
    </source>
</evidence>
<keyword evidence="10 14" id="KW-0472">Membrane</keyword>
<evidence type="ECO:0000259" key="16">
    <source>
        <dbReference type="PROSITE" id="PS50268"/>
    </source>
</evidence>
<reference evidence="17" key="2">
    <citation type="submission" date="2025-08" db="UniProtKB">
        <authorList>
            <consortium name="Ensembl"/>
        </authorList>
    </citation>
    <scope>IDENTIFICATION</scope>
</reference>
<dbReference type="PANTHER" id="PTHR24028">
    <property type="entry name" value="CADHERIN-87A"/>
    <property type="match status" value="1"/>
</dbReference>
<keyword evidence="4 14" id="KW-0812">Transmembrane</keyword>
<dbReference type="GeneTree" id="ENSGT00940000156683"/>
<dbReference type="Pfam" id="PF08266">
    <property type="entry name" value="Cadherin_2"/>
    <property type="match status" value="1"/>
</dbReference>
<keyword evidence="7 12" id="KW-0106">Calcium</keyword>
<dbReference type="GO" id="GO:0005886">
    <property type="term" value="C:plasma membrane"/>
    <property type="evidence" value="ECO:0007669"/>
    <property type="project" value="UniProtKB-SubCell"/>
</dbReference>
<feature type="domain" description="Cadherin" evidence="16">
    <location>
        <begin position="451"/>
        <end position="560"/>
    </location>
</feature>
<sequence length="945" mass="103183">IVFMMGDKGLSALRPILLLAVFFAALDLVHGDLSYSVPEEMKRDSVIGNVAKDLGLDVRVLSSRKARVDFGGTRKRYCDMNLRTGDLITSERIDRESLCGKKASCLVTVDLVLENPLELHRVSLHVQDINDNSPQFREDLIEMEIRESADKGTRFSIEEANDADIGQNAVQRYILQKNDNFILSVDNKKVELVLENKLDREKQKEMHLLLTAVDGGSPQRSGTVVIHVTVLDANDNAPVFSQSVYKSSLPENSPLDTLVITVSAADADEGINGDVTYDFGHISEDIKSVFSIDQKSGDIKLMTMVDFEATATFELRVTAKDGLGLTSYAKVIIDVTDVNDNAPVIHLKSLTNPIPENVSPGSEVGIINVQDRDSENNRQVRCSIQQNVPFKLVASIKNYYSLVTTGQLDRELVSDYNITISATDEGSPPLSSSKSVHLSVADVNDNPPVFEEQSYSAYVSENNRAGSTLCSVSARDPDWRQNGTVIYSLLAAEVSGAPVSSYVSVNGDTGVIHAVRSFDYEQLRSFKVHVMARDNGSPPLSSNVSVSVFVSDVNDNPPQILYPAPEGNSFMTELVPKAAHGGSLVSKVIAVDADSGQNAWLSYHIVQSSDPGLFTIGVHSGEIRTQRDISESDSMKQNLIVAVKDNGQPSLSATCSMYLLISDNLAEVPELKDISYEEKNSKLTSYLIIALVCVSTFFLTFIIIILGVRFCRRRKPRMLFDGAVTIPGAYLPPNYADVDGTGTLRSAYNYDAYLTTGSRTSDFKFVTSYNDNTLPAEQTLRKSPSDFADVFGDGDSSPEQKPPNNDWRFTQGQRPGPSGETGGTETECMDRPWPQPPTEAEQLQALMATANEVSEATANLGPGTMGLSTRYSPQFTLQHVPDYRQNVYIPGSTATLTSNPQQQQATAQQAAQQALPPPQASAQPEPPKAAQTPASKKKSTKKEKK</sequence>
<keyword evidence="18" id="KW-1185">Reference proteome</keyword>
<organism evidence="17 18">
    <name type="scientific">Tetraodon nigroviridis</name>
    <name type="common">Spotted green pufferfish</name>
    <name type="synonym">Chelonodon nigroviridis</name>
    <dbReference type="NCBI Taxonomy" id="99883"/>
    <lineage>
        <taxon>Eukaryota</taxon>
        <taxon>Metazoa</taxon>
        <taxon>Chordata</taxon>
        <taxon>Craniata</taxon>
        <taxon>Vertebrata</taxon>
        <taxon>Euteleostomi</taxon>
        <taxon>Actinopterygii</taxon>
        <taxon>Neopterygii</taxon>
        <taxon>Teleostei</taxon>
        <taxon>Neoteleostei</taxon>
        <taxon>Acanthomorphata</taxon>
        <taxon>Eupercaria</taxon>
        <taxon>Tetraodontiformes</taxon>
        <taxon>Tetradontoidea</taxon>
        <taxon>Tetraodontidae</taxon>
        <taxon>Tetraodon</taxon>
    </lineage>
</organism>
<dbReference type="SMART" id="SM00112">
    <property type="entry name" value="CA"/>
    <property type="match status" value="6"/>
</dbReference>
<feature type="compositionally biased region" description="Polar residues" evidence="13">
    <location>
        <begin position="797"/>
        <end position="813"/>
    </location>
</feature>
<evidence type="ECO:0000256" key="9">
    <source>
        <dbReference type="ARBA" id="ARBA00022989"/>
    </source>
</evidence>
<dbReference type="InterPro" id="IPR002126">
    <property type="entry name" value="Cadherin-like_dom"/>
</dbReference>
<evidence type="ECO:0000256" key="1">
    <source>
        <dbReference type="ARBA" id="ARBA00003436"/>
    </source>
</evidence>
<evidence type="ECO:0000256" key="15">
    <source>
        <dbReference type="SAM" id="SignalP"/>
    </source>
</evidence>
<evidence type="ECO:0000256" key="14">
    <source>
        <dbReference type="SAM" id="Phobius"/>
    </source>
</evidence>
<dbReference type="AlphaFoldDB" id="H3CHT9"/>
<feature type="chain" id="PRO_5003582116" evidence="15">
    <location>
        <begin position="32"/>
        <end position="945"/>
    </location>
</feature>
<feature type="domain" description="Cadherin" evidence="16">
    <location>
        <begin position="80"/>
        <end position="136"/>
    </location>
</feature>
<feature type="compositionally biased region" description="Pro residues" evidence="13">
    <location>
        <begin position="915"/>
        <end position="927"/>
    </location>
</feature>
<comment type="subcellular location">
    <subcellularLocation>
        <location evidence="2">Cell membrane</location>
        <topology evidence="2">Single-pass type I membrane protein</topology>
    </subcellularLocation>
</comment>
<evidence type="ECO:0000313" key="18">
    <source>
        <dbReference type="Proteomes" id="UP000007303"/>
    </source>
</evidence>
<evidence type="ECO:0000256" key="13">
    <source>
        <dbReference type="SAM" id="MobiDB-lite"/>
    </source>
</evidence>
<dbReference type="InterPro" id="IPR015919">
    <property type="entry name" value="Cadherin-like_sf"/>
</dbReference>
<dbReference type="Proteomes" id="UP000007303">
    <property type="component" value="Unassembled WGS sequence"/>
</dbReference>
<evidence type="ECO:0000256" key="8">
    <source>
        <dbReference type="ARBA" id="ARBA00022889"/>
    </source>
</evidence>